<sequence>MWSAMWPAPFFYKKRLFKSIEHMFQFYSLDPSEKETRTKILDSFDPYKVKFFGSKKHGAKERKDQKSKRYDTMKIAIRESYLQNPIRLLALLETKGRLVHLADWDKDWGTGKDGKGADAMGRMLTEFRDSFKGKKRAEIIEMCVNHSQMRMDFYYHG</sequence>
<reference evidence="2" key="1">
    <citation type="journal article" date="2021" name="Proc. Natl. Acad. Sci. U.S.A.">
        <title>A Catalog of Tens of Thousands of Viruses from Human Metagenomes Reveals Hidden Associations with Chronic Diseases.</title>
        <authorList>
            <person name="Tisza M.J."/>
            <person name="Buck C.B."/>
        </authorList>
    </citation>
    <scope>NUCLEOTIDE SEQUENCE</scope>
    <source>
        <strain evidence="2">Ctshb19</strain>
    </source>
</reference>
<name>A0A8S5UG44_9CAUD</name>
<accession>A0A8S5UG44</accession>
<protein>
    <submittedName>
        <fullName evidence="2">NADAR protein</fullName>
    </submittedName>
</protein>
<dbReference type="SUPFAM" id="SSF143990">
    <property type="entry name" value="YbiA-like"/>
    <property type="match status" value="1"/>
</dbReference>
<evidence type="ECO:0000259" key="1">
    <source>
        <dbReference type="Pfam" id="PF08719"/>
    </source>
</evidence>
<dbReference type="Pfam" id="PF08719">
    <property type="entry name" value="NADAR"/>
    <property type="match status" value="1"/>
</dbReference>
<feature type="domain" description="NADAR" evidence="1">
    <location>
        <begin position="8"/>
        <end position="131"/>
    </location>
</feature>
<dbReference type="CDD" id="cd15457">
    <property type="entry name" value="NADAR"/>
    <property type="match status" value="1"/>
</dbReference>
<evidence type="ECO:0000313" key="2">
    <source>
        <dbReference type="EMBL" id="DAF93395.1"/>
    </source>
</evidence>
<organism evidence="2">
    <name type="scientific">Myoviridae sp. ctshb19</name>
    <dbReference type="NCBI Taxonomy" id="2825194"/>
    <lineage>
        <taxon>Viruses</taxon>
        <taxon>Duplodnaviria</taxon>
        <taxon>Heunggongvirae</taxon>
        <taxon>Uroviricota</taxon>
        <taxon>Caudoviricetes</taxon>
    </lineage>
</organism>
<dbReference type="Gene3D" id="1.10.357.40">
    <property type="entry name" value="YbiA-like"/>
    <property type="match status" value="1"/>
</dbReference>
<dbReference type="InterPro" id="IPR037238">
    <property type="entry name" value="YbiA-like_sf"/>
</dbReference>
<dbReference type="EMBL" id="BK016086">
    <property type="protein sequence ID" value="DAF93395.1"/>
    <property type="molecule type" value="Genomic_DNA"/>
</dbReference>
<proteinExistence type="predicted"/>
<dbReference type="InterPro" id="IPR012816">
    <property type="entry name" value="NADAR"/>
</dbReference>